<dbReference type="InterPro" id="IPR025657">
    <property type="entry name" value="RadC_JAB"/>
</dbReference>
<dbReference type="RefSeq" id="WP_087042306.1">
    <property type="nucleotide sequence ID" value="NZ_FCOB02000001.1"/>
</dbReference>
<name>A0A157Z2G6_9BURK</name>
<proteinExistence type="predicted"/>
<keyword evidence="2" id="KW-0479">Metal-binding</keyword>
<dbReference type="InterPro" id="IPR001405">
    <property type="entry name" value="UPF0758"/>
</dbReference>
<dbReference type="OrthoDB" id="9804482at2"/>
<evidence type="ECO:0000256" key="3">
    <source>
        <dbReference type="ARBA" id="ARBA00022801"/>
    </source>
</evidence>
<evidence type="ECO:0000256" key="4">
    <source>
        <dbReference type="ARBA" id="ARBA00022833"/>
    </source>
</evidence>
<dbReference type="GO" id="GO:0008237">
    <property type="term" value="F:metallopeptidase activity"/>
    <property type="evidence" value="ECO:0007669"/>
    <property type="project" value="UniProtKB-KW"/>
</dbReference>
<dbReference type="Proteomes" id="UP000054978">
    <property type="component" value="Unassembled WGS sequence"/>
</dbReference>
<keyword evidence="3" id="KW-0378">Hydrolase</keyword>
<evidence type="ECO:0000256" key="5">
    <source>
        <dbReference type="ARBA" id="ARBA00023049"/>
    </source>
</evidence>
<dbReference type="PANTHER" id="PTHR30471">
    <property type="entry name" value="DNA REPAIR PROTEIN RADC"/>
    <property type="match status" value="1"/>
</dbReference>
<organism evidence="7 8">
    <name type="scientific">Caballeronia ptereochthonis</name>
    <dbReference type="NCBI Taxonomy" id="1777144"/>
    <lineage>
        <taxon>Bacteria</taxon>
        <taxon>Pseudomonadati</taxon>
        <taxon>Pseudomonadota</taxon>
        <taxon>Betaproteobacteria</taxon>
        <taxon>Burkholderiales</taxon>
        <taxon>Burkholderiaceae</taxon>
        <taxon>Caballeronia</taxon>
    </lineage>
</organism>
<accession>A0A157Z2G6</accession>
<evidence type="ECO:0000256" key="2">
    <source>
        <dbReference type="ARBA" id="ARBA00022723"/>
    </source>
</evidence>
<evidence type="ECO:0000313" key="7">
    <source>
        <dbReference type="EMBL" id="SAK39672.1"/>
    </source>
</evidence>
<dbReference type="PROSITE" id="PS50249">
    <property type="entry name" value="MPN"/>
    <property type="match status" value="1"/>
</dbReference>
<dbReference type="InterPro" id="IPR020891">
    <property type="entry name" value="UPF0758_CS"/>
</dbReference>
<evidence type="ECO:0000256" key="1">
    <source>
        <dbReference type="ARBA" id="ARBA00022670"/>
    </source>
</evidence>
<keyword evidence="4" id="KW-0862">Zinc</keyword>
<keyword evidence="1" id="KW-0645">Protease</keyword>
<comment type="caution">
    <text evidence="7">The sequence shown here is derived from an EMBL/GenBank/DDBJ whole genome shotgun (WGS) entry which is preliminary data.</text>
</comment>
<dbReference type="STRING" id="1777144.AWB83_00108"/>
<dbReference type="GO" id="GO:0006508">
    <property type="term" value="P:proteolysis"/>
    <property type="evidence" value="ECO:0007669"/>
    <property type="project" value="UniProtKB-KW"/>
</dbReference>
<dbReference type="InterPro" id="IPR037518">
    <property type="entry name" value="MPN"/>
</dbReference>
<dbReference type="GO" id="GO:0046872">
    <property type="term" value="F:metal ion binding"/>
    <property type="evidence" value="ECO:0007669"/>
    <property type="project" value="UniProtKB-KW"/>
</dbReference>
<dbReference type="Gene3D" id="3.40.140.10">
    <property type="entry name" value="Cytidine Deaminase, domain 2"/>
    <property type="match status" value="1"/>
</dbReference>
<evidence type="ECO:0000313" key="8">
    <source>
        <dbReference type="Proteomes" id="UP000054978"/>
    </source>
</evidence>
<protein>
    <submittedName>
        <fullName evidence="7">DNA repair protein RadC</fullName>
    </submittedName>
</protein>
<sequence>MFALPTLADRPCLTSSTLTHSEQQLIQDAIAVMERRLFQRGPALTSPQRVVDYLRLTLTREDREVFTVVFLDTHHRVIAVEPLFFGTIDGAQVAPRVILQRALLLHSAALIAAHNHPSGATVPSDADRTLTTELTALLRRVDIRLLDHLVIGQGEPFSFASAGLL</sequence>
<evidence type="ECO:0000259" key="6">
    <source>
        <dbReference type="PROSITE" id="PS50249"/>
    </source>
</evidence>
<dbReference type="Pfam" id="PF04002">
    <property type="entry name" value="RadC"/>
    <property type="match status" value="1"/>
</dbReference>
<reference evidence="7" key="1">
    <citation type="submission" date="2016-01" db="EMBL/GenBank/DDBJ databases">
        <authorList>
            <person name="Peeters C."/>
        </authorList>
    </citation>
    <scope>NUCLEOTIDE SEQUENCE [LARGE SCALE GENOMIC DNA]</scope>
    <source>
        <strain evidence="7">LMG 29326</strain>
    </source>
</reference>
<gene>
    <name evidence="7" type="ORF">AWB83_00108</name>
</gene>
<keyword evidence="8" id="KW-1185">Reference proteome</keyword>
<keyword evidence="5" id="KW-0482">Metalloprotease</keyword>
<dbReference type="PROSITE" id="PS01302">
    <property type="entry name" value="UPF0758"/>
    <property type="match status" value="1"/>
</dbReference>
<dbReference type="CDD" id="cd08071">
    <property type="entry name" value="MPN_DUF2466"/>
    <property type="match status" value="1"/>
</dbReference>
<feature type="domain" description="MPN" evidence="6">
    <location>
        <begin position="43"/>
        <end position="165"/>
    </location>
</feature>
<dbReference type="PANTHER" id="PTHR30471:SF3">
    <property type="entry name" value="UPF0758 PROTEIN YEES-RELATED"/>
    <property type="match status" value="1"/>
</dbReference>
<dbReference type="AlphaFoldDB" id="A0A157Z2G6"/>
<dbReference type="EMBL" id="FCOB02000001">
    <property type="protein sequence ID" value="SAK39672.1"/>
    <property type="molecule type" value="Genomic_DNA"/>
</dbReference>